<dbReference type="EMBL" id="JALJOQ010000034">
    <property type="protein sequence ID" value="KAK9807128.1"/>
    <property type="molecule type" value="Genomic_DNA"/>
</dbReference>
<dbReference type="Proteomes" id="UP001465755">
    <property type="component" value="Unassembled WGS sequence"/>
</dbReference>
<dbReference type="CDD" id="cd00201">
    <property type="entry name" value="WW"/>
    <property type="match status" value="1"/>
</dbReference>
<dbReference type="PROSITE" id="PS50020">
    <property type="entry name" value="WW_DOMAIN_2"/>
    <property type="match status" value="1"/>
</dbReference>
<feature type="domain" description="WW" evidence="2">
    <location>
        <begin position="95"/>
        <end position="123"/>
    </location>
</feature>
<evidence type="ECO:0000313" key="3">
    <source>
        <dbReference type="EMBL" id="KAK9807128.1"/>
    </source>
</evidence>
<dbReference type="Gene3D" id="2.20.70.10">
    <property type="match status" value="1"/>
</dbReference>
<feature type="signal peptide" evidence="1">
    <location>
        <begin position="1"/>
        <end position="21"/>
    </location>
</feature>
<evidence type="ECO:0000313" key="4">
    <source>
        <dbReference type="Proteomes" id="UP001465755"/>
    </source>
</evidence>
<name>A0AAW1PG68_9CHLO</name>
<gene>
    <name evidence="3" type="ORF">WJX73_008538</name>
</gene>
<dbReference type="AlphaFoldDB" id="A0AAW1PG68"/>
<reference evidence="3 4" key="1">
    <citation type="journal article" date="2024" name="Nat. Commun.">
        <title>Phylogenomics reveals the evolutionary origins of lichenization in chlorophyte algae.</title>
        <authorList>
            <person name="Puginier C."/>
            <person name="Libourel C."/>
            <person name="Otte J."/>
            <person name="Skaloud P."/>
            <person name="Haon M."/>
            <person name="Grisel S."/>
            <person name="Petersen M."/>
            <person name="Berrin J.G."/>
            <person name="Delaux P.M."/>
            <person name="Dal Grande F."/>
            <person name="Keller J."/>
        </authorList>
    </citation>
    <scope>NUCLEOTIDE SEQUENCE [LARGE SCALE GENOMIC DNA]</scope>
    <source>
        <strain evidence="3 4">SAG 2036</strain>
    </source>
</reference>
<keyword evidence="1" id="KW-0732">Signal</keyword>
<sequence length="138" mass="16013">MRPRSALHCVLLLALVVLSSASDDDSIDLDETDEVPGMHEPAEPPRYYYWNEVTGKVQWDDPGDVPYEEEDGARYWFKDGEKVENNPPVTKKYSWVEGFSKDHGRAYYYNQETEESTWEKPADLAWRRVPVKPATDEL</sequence>
<dbReference type="SUPFAM" id="SSF51045">
    <property type="entry name" value="WW domain"/>
    <property type="match status" value="1"/>
</dbReference>
<protein>
    <recommendedName>
        <fullName evidence="2">WW domain-containing protein</fullName>
    </recommendedName>
</protein>
<organism evidence="3 4">
    <name type="scientific">Symbiochloris irregularis</name>
    <dbReference type="NCBI Taxonomy" id="706552"/>
    <lineage>
        <taxon>Eukaryota</taxon>
        <taxon>Viridiplantae</taxon>
        <taxon>Chlorophyta</taxon>
        <taxon>core chlorophytes</taxon>
        <taxon>Trebouxiophyceae</taxon>
        <taxon>Trebouxiales</taxon>
        <taxon>Trebouxiaceae</taxon>
        <taxon>Symbiochloris</taxon>
    </lineage>
</organism>
<dbReference type="SMART" id="SM00456">
    <property type="entry name" value="WW"/>
    <property type="match status" value="2"/>
</dbReference>
<comment type="caution">
    <text evidence="3">The sequence shown here is derived from an EMBL/GenBank/DDBJ whole genome shotgun (WGS) entry which is preliminary data.</text>
</comment>
<proteinExistence type="predicted"/>
<dbReference type="PROSITE" id="PS01159">
    <property type="entry name" value="WW_DOMAIN_1"/>
    <property type="match status" value="1"/>
</dbReference>
<feature type="chain" id="PRO_5043463756" description="WW domain-containing protein" evidence="1">
    <location>
        <begin position="22"/>
        <end position="138"/>
    </location>
</feature>
<evidence type="ECO:0000259" key="2">
    <source>
        <dbReference type="PROSITE" id="PS50020"/>
    </source>
</evidence>
<keyword evidence="4" id="KW-1185">Reference proteome</keyword>
<dbReference type="Pfam" id="PF00397">
    <property type="entry name" value="WW"/>
    <property type="match status" value="1"/>
</dbReference>
<accession>A0AAW1PG68</accession>
<dbReference type="InterPro" id="IPR001202">
    <property type="entry name" value="WW_dom"/>
</dbReference>
<dbReference type="InterPro" id="IPR036020">
    <property type="entry name" value="WW_dom_sf"/>
</dbReference>
<evidence type="ECO:0000256" key="1">
    <source>
        <dbReference type="SAM" id="SignalP"/>
    </source>
</evidence>